<proteinExistence type="predicted"/>
<dbReference type="AlphaFoldDB" id="A0AAV2IIS7"/>
<evidence type="ECO:0008006" key="4">
    <source>
        <dbReference type="Google" id="ProtNLM"/>
    </source>
</evidence>
<keyword evidence="1" id="KW-0472">Membrane</keyword>
<sequence length="88" mass="9864">MASKFKCCDSEIVIYLQAYFVTIATILGTGILGLPVTLTHSGFYPFLISFIIDAFAQSLLIHFFMELLQLSVASQYHGKGVSQIFYHH</sequence>
<feature type="transmembrane region" description="Helical" evidence="1">
    <location>
        <begin position="12"/>
        <end position="36"/>
    </location>
</feature>
<gene>
    <name evidence="2" type="ORF">GSLYS_00019014001</name>
</gene>
<dbReference type="EMBL" id="CAXITT010000720">
    <property type="protein sequence ID" value="CAL1545531.1"/>
    <property type="molecule type" value="Genomic_DNA"/>
</dbReference>
<organism evidence="2 3">
    <name type="scientific">Lymnaea stagnalis</name>
    <name type="common">Great pond snail</name>
    <name type="synonym">Helix stagnalis</name>
    <dbReference type="NCBI Taxonomy" id="6523"/>
    <lineage>
        <taxon>Eukaryota</taxon>
        <taxon>Metazoa</taxon>
        <taxon>Spiralia</taxon>
        <taxon>Lophotrochozoa</taxon>
        <taxon>Mollusca</taxon>
        <taxon>Gastropoda</taxon>
        <taxon>Heterobranchia</taxon>
        <taxon>Euthyneura</taxon>
        <taxon>Panpulmonata</taxon>
        <taxon>Hygrophila</taxon>
        <taxon>Lymnaeoidea</taxon>
        <taxon>Lymnaeidae</taxon>
        <taxon>Lymnaea</taxon>
    </lineage>
</organism>
<evidence type="ECO:0000256" key="1">
    <source>
        <dbReference type="SAM" id="Phobius"/>
    </source>
</evidence>
<evidence type="ECO:0000313" key="2">
    <source>
        <dbReference type="EMBL" id="CAL1545531.1"/>
    </source>
</evidence>
<comment type="caution">
    <text evidence="2">The sequence shown here is derived from an EMBL/GenBank/DDBJ whole genome shotgun (WGS) entry which is preliminary data.</text>
</comment>
<evidence type="ECO:0000313" key="3">
    <source>
        <dbReference type="Proteomes" id="UP001497497"/>
    </source>
</evidence>
<protein>
    <recommendedName>
        <fullName evidence="4">Amino acid transporter transmembrane domain-containing protein</fullName>
    </recommendedName>
</protein>
<name>A0AAV2IIS7_LYMST</name>
<accession>A0AAV2IIS7</accession>
<keyword evidence="3" id="KW-1185">Reference proteome</keyword>
<dbReference type="Proteomes" id="UP001497497">
    <property type="component" value="Unassembled WGS sequence"/>
</dbReference>
<keyword evidence="1" id="KW-1133">Transmembrane helix</keyword>
<keyword evidence="1" id="KW-0812">Transmembrane</keyword>
<reference evidence="2 3" key="1">
    <citation type="submission" date="2024-04" db="EMBL/GenBank/DDBJ databases">
        <authorList>
            <consortium name="Genoscope - CEA"/>
            <person name="William W."/>
        </authorList>
    </citation>
    <scope>NUCLEOTIDE SEQUENCE [LARGE SCALE GENOMIC DNA]</scope>
</reference>
<feature type="transmembrane region" description="Helical" evidence="1">
    <location>
        <begin position="42"/>
        <end position="65"/>
    </location>
</feature>